<evidence type="ECO:0000313" key="1">
    <source>
        <dbReference type="EMBL" id="KAF2801825.1"/>
    </source>
</evidence>
<dbReference type="Proteomes" id="UP000504636">
    <property type="component" value="Unplaced"/>
</dbReference>
<keyword evidence="2" id="KW-1185">Reference proteome</keyword>
<dbReference type="AlphaFoldDB" id="A0A6A6Y0R7"/>
<dbReference type="EMBL" id="MU003727">
    <property type="protein sequence ID" value="KAF2801825.1"/>
    <property type="molecule type" value="Genomic_DNA"/>
</dbReference>
<reference evidence="1 3" key="1">
    <citation type="journal article" date="2020" name="Stud. Mycol.">
        <title>101 Dothideomycetes genomes: a test case for predicting lifestyles and emergence of pathogens.</title>
        <authorList>
            <person name="Haridas S."/>
            <person name="Albert R."/>
            <person name="Binder M."/>
            <person name="Bloem J."/>
            <person name="Labutti K."/>
            <person name="Salamov A."/>
            <person name="Andreopoulos B."/>
            <person name="Baker S."/>
            <person name="Barry K."/>
            <person name="Bills G."/>
            <person name="Bluhm B."/>
            <person name="Cannon C."/>
            <person name="Castanera R."/>
            <person name="Culley D."/>
            <person name="Daum C."/>
            <person name="Ezra D."/>
            <person name="Gonzalez J."/>
            <person name="Henrissat B."/>
            <person name="Kuo A."/>
            <person name="Liang C."/>
            <person name="Lipzen A."/>
            <person name="Lutzoni F."/>
            <person name="Magnuson J."/>
            <person name="Mondo S."/>
            <person name="Nolan M."/>
            <person name="Ohm R."/>
            <person name="Pangilinan J."/>
            <person name="Park H.-J."/>
            <person name="Ramirez L."/>
            <person name="Alfaro M."/>
            <person name="Sun H."/>
            <person name="Tritt A."/>
            <person name="Yoshinaga Y."/>
            <person name="Zwiers L.-H."/>
            <person name="Turgeon B."/>
            <person name="Goodwin S."/>
            <person name="Spatafora J."/>
            <person name="Crous P."/>
            <person name="Grigoriev I."/>
        </authorList>
    </citation>
    <scope>NUCLEOTIDE SEQUENCE</scope>
    <source>
        <strain evidence="1 3">CBS 304.34</strain>
    </source>
</reference>
<reference evidence="3" key="2">
    <citation type="submission" date="2020-04" db="EMBL/GenBank/DDBJ databases">
        <authorList>
            <consortium name="NCBI Genome Project"/>
        </authorList>
    </citation>
    <scope>NUCLEOTIDE SEQUENCE</scope>
    <source>
        <strain evidence="3">CBS 304.34</strain>
    </source>
</reference>
<name>A0A6A6Y0R7_9PEZI</name>
<protein>
    <submittedName>
        <fullName evidence="1 3">Uncharacterized protein</fullName>
    </submittedName>
</protein>
<accession>A0A6A6Y0R7</accession>
<proteinExistence type="predicted"/>
<evidence type="ECO:0000313" key="3">
    <source>
        <dbReference type="RefSeq" id="XP_033568789.1"/>
    </source>
</evidence>
<dbReference type="GeneID" id="54454269"/>
<evidence type="ECO:0000313" key="2">
    <source>
        <dbReference type="Proteomes" id="UP000504636"/>
    </source>
</evidence>
<reference evidence="3" key="3">
    <citation type="submission" date="2025-04" db="UniProtKB">
        <authorList>
            <consortium name="RefSeq"/>
        </authorList>
    </citation>
    <scope>IDENTIFICATION</scope>
    <source>
        <strain evidence="3">CBS 304.34</strain>
    </source>
</reference>
<gene>
    <name evidence="1 3" type="ORF">BDZ99DRAFT_213925</name>
</gene>
<organism evidence="1">
    <name type="scientific">Mytilinidion resinicola</name>
    <dbReference type="NCBI Taxonomy" id="574789"/>
    <lineage>
        <taxon>Eukaryota</taxon>
        <taxon>Fungi</taxon>
        <taxon>Dikarya</taxon>
        <taxon>Ascomycota</taxon>
        <taxon>Pezizomycotina</taxon>
        <taxon>Dothideomycetes</taxon>
        <taxon>Pleosporomycetidae</taxon>
        <taxon>Mytilinidiales</taxon>
        <taxon>Mytilinidiaceae</taxon>
        <taxon>Mytilinidion</taxon>
    </lineage>
</organism>
<sequence>MSETYALISKNRNHSTTDLHLYLIPLALESYLTPDFHDFLSSIETFTIEIEGTTRDLDPKRMGEPLYVGARDGYIHFCKKLSSYMFDHLDSVKTVKIVAPKSGPLGFDYYAPLAFTANQMPNLSFLSLELVCISVELAAFFAAHKTSLEEIRFRDCYGAFEFQDSIPKSGMCSWRHLFDHMSDAQPESLGRLEITPWQVPFWADTTQDRSTWSAIDLRYGEGDDALEAYEILDKNPERPVFAYGSLGYEDGLYVRI</sequence>
<dbReference type="RefSeq" id="XP_033568789.1">
    <property type="nucleotide sequence ID" value="XM_033713376.1"/>
</dbReference>